<evidence type="ECO:0000256" key="1">
    <source>
        <dbReference type="ARBA" id="ARBA00004141"/>
    </source>
</evidence>
<keyword evidence="2 5" id="KW-0812">Transmembrane</keyword>
<reference evidence="6 7" key="1">
    <citation type="journal article" date="2018" name="Front. Microbiol.">
        <title>Genome-Wide Analysis of Corynespora cassiicola Leaf Fall Disease Putative Effectors.</title>
        <authorList>
            <person name="Lopez D."/>
            <person name="Ribeiro S."/>
            <person name="Label P."/>
            <person name="Fumanal B."/>
            <person name="Venisse J.S."/>
            <person name="Kohler A."/>
            <person name="de Oliveira R.R."/>
            <person name="Labutti K."/>
            <person name="Lipzen A."/>
            <person name="Lail K."/>
            <person name="Bauer D."/>
            <person name="Ohm R.A."/>
            <person name="Barry K.W."/>
            <person name="Spatafora J."/>
            <person name="Grigoriev I.V."/>
            <person name="Martin F.M."/>
            <person name="Pujade-Renaud V."/>
        </authorList>
    </citation>
    <scope>NUCLEOTIDE SEQUENCE [LARGE SCALE GENOMIC DNA]</scope>
    <source>
        <strain evidence="6 7">Philippines</strain>
    </source>
</reference>
<dbReference type="STRING" id="1448308.A0A2T2NPR8"/>
<feature type="transmembrane region" description="Helical" evidence="5">
    <location>
        <begin position="63"/>
        <end position="86"/>
    </location>
</feature>
<evidence type="ECO:0000256" key="4">
    <source>
        <dbReference type="ARBA" id="ARBA00023136"/>
    </source>
</evidence>
<dbReference type="EMBL" id="KZ678135">
    <property type="protein sequence ID" value="PSN67380.1"/>
    <property type="molecule type" value="Genomic_DNA"/>
</dbReference>
<dbReference type="AlphaFoldDB" id="A0A2T2NPR8"/>
<evidence type="ECO:0000256" key="5">
    <source>
        <dbReference type="SAM" id="Phobius"/>
    </source>
</evidence>
<feature type="transmembrane region" description="Helical" evidence="5">
    <location>
        <begin position="214"/>
        <end position="235"/>
    </location>
</feature>
<dbReference type="Proteomes" id="UP000240883">
    <property type="component" value="Unassembled WGS sequence"/>
</dbReference>
<dbReference type="OrthoDB" id="4521223at2759"/>
<comment type="subcellular location">
    <subcellularLocation>
        <location evidence="1">Membrane</location>
        <topology evidence="1">Multi-pass membrane protein</topology>
    </subcellularLocation>
</comment>
<proteinExistence type="predicted"/>
<dbReference type="Pfam" id="PF04479">
    <property type="entry name" value="RTA1"/>
    <property type="match status" value="1"/>
</dbReference>
<evidence type="ECO:0000256" key="2">
    <source>
        <dbReference type="ARBA" id="ARBA00022692"/>
    </source>
</evidence>
<name>A0A2T2NPR8_CORCC</name>
<dbReference type="InterPro" id="IPR007568">
    <property type="entry name" value="RTA1"/>
</dbReference>
<feature type="transmembrane region" description="Helical" evidence="5">
    <location>
        <begin position="179"/>
        <end position="198"/>
    </location>
</feature>
<feature type="transmembrane region" description="Helical" evidence="5">
    <location>
        <begin position="137"/>
        <end position="159"/>
    </location>
</feature>
<keyword evidence="4 5" id="KW-0472">Membrane</keyword>
<dbReference type="GO" id="GO:0005886">
    <property type="term" value="C:plasma membrane"/>
    <property type="evidence" value="ECO:0007669"/>
    <property type="project" value="TreeGrafter"/>
</dbReference>
<sequence>MTGKLPDGLIAFGPDANCTLDTCPLEWSIFRYKPSIPANGLFIGIFGLLLAVHALQGWWYKKWAYMACMVAGCILQIVGYVGRLLLHGNPFDFDAFLIQIICITVAPVFYCAAVYVLLTQVILLVDKSLSRFDPRYFYWFFIPADIVSLVLQATGGALSAVGDTAEDVQVGVDISKAGLIFQVVVLTFFLILFADYLIRCWQKDASLLSGKMRFFLSFMFLAVSFILLRCVYRIIELKDGYFGPSFRNEPNFIALESSVMCVAVLCLNIGHPGRALCTESDSTKTASISLGRTNSLKSERDGSL</sequence>
<keyword evidence="7" id="KW-1185">Reference proteome</keyword>
<evidence type="ECO:0000313" key="6">
    <source>
        <dbReference type="EMBL" id="PSN67380.1"/>
    </source>
</evidence>
<dbReference type="GO" id="GO:0000324">
    <property type="term" value="C:fungal-type vacuole"/>
    <property type="evidence" value="ECO:0007669"/>
    <property type="project" value="TreeGrafter"/>
</dbReference>
<feature type="transmembrane region" description="Helical" evidence="5">
    <location>
        <begin position="36"/>
        <end position="56"/>
    </location>
</feature>
<dbReference type="PANTHER" id="PTHR31465:SF9">
    <property type="entry name" value="SPHINGOID LONG-CHAIN BASE TRANSPORTER RSB1"/>
    <property type="match status" value="1"/>
</dbReference>
<protein>
    <submittedName>
        <fullName evidence="6">Parasitic phase-specific protein PSP-1</fullName>
    </submittedName>
</protein>
<accession>A0A2T2NPR8</accession>
<feature type="transmembrane region" description="Helical" evidence="5">
    <location>
        <begin position="98"/>
        <end position="125"/>
    </location>
</feature>
<keyword evidence="3 5" id="KW-1133">Transmembrane helix</keyword>
<evidence type="ECO:0000313" key="7">
    <source>
        <dbReference type="Proteomes" id="UP000240883"/>
    </source>
</evidence>
<organism evidence="6 7">
    <name type="scientific">Corynespora cassiicola Philippines</name>
    <dbReference type="NCBI Taxonomy" id="1448308"/>
    <lineage>
        <taxon>Eukaryota</taxon>
        <taxon>Fungi</taxon>
        <taxon>Dikarya</taxon>
        <taxon>Ascomycota</taxon>
        <taxon>Pezizomycotina</taxon>
        <taxon>Dothideomycetes</taxon>
        <taxon>Pleosporomycetidae</taxon>
        <taxon>Pleosporales</taxon>
        <taxon>Corynesporascaceae</taxon>
        <taxon>Corynespora</taxon>
    </lineage>
</organism>
<evidence type="ECO:0000256" key="3">
    <source>
        <dbReference type="ARBA" id="ARBA00022989"/>
    </source>
</evidence>
<gene>
    <name evidence="6" type="ORF">BS50DRAFT_390563</name>
</gene>
<dbReference type="PANTHER" id="PTHR31465">
    <property type="entry name" value="PROTEIN RTA1-RELATED"/>
    <property type="match status" value="1"/>
</dbReference>